<evidence type="ECO:0000313" key="7">
    <source>
        <dbReference type="EMBL" id="MBB6464879.1"/>
    </source>
</evidence>
<dbReference type="PIRSF" id="PIRSF002741">
    <property type="entry name" value="MppA"/>
    <property type="match status" value="1"/>
</dbReference>
<dbReference type="Gene3D" id="3.40.190.10">
    <property type="entry name" value="Periplasmic binding protein-like II"/>
    <property type="match status" value="1"/>
</dbReference>
<dbReference type="RefSeq" id="WP_184767423.1">
    <property type="nucleotide sequence ID" value="NZ_JACHGI010000001.1"/>
</dbReference>
<dbReference type="InterPro" id="IPR039424">
    <property type="entry name" value="SBP_5"/>
</dbReference>
<dbReference type="PANTHER" id="PTHR30290:SF9">
    <property type="entry name" value="OLIGOPEPTIDE-BINDING PROTEIN APPA"/>
    <property type="match status" value="1"/>
</dbReference>
<dbReference type="SUPFAM" id="SSF53850">
    <property type="entry name" value="Periplasmic binding protein-like II"/>
    <property type="match status" value="1"/>
</dbReference>
<dbReference type="PROSITE" id="PS01040">
    <property type="entry name" value="SBP_BACTERIAL_5"/>
    <property type="match status" value="1"/>
</dbReference>
<evidence type="ECO:0000256" key="1">
    <source>
        <dbReference type="ARBA" id="ARBA00004418"/>
    </source>
</evidence>
<sequence length="509" mass="56459">MKKAFVLLIAAALMGSAGAAKSEAEEVRIAGGSHLDAFDPQLEVTSLSVAMHIYDTLVDFGDENYGSIIPSLAERWDNSEDGLTWTFYLKKGVKFSDGSPFNADSVKFTLERILDPKTASPNRAKVAEISKVDVVDDYIVKITTRKPYAPLLENLATYHLAMLSRSATSKYSVLEYGMKPVGTGPYMLESYDISGETVLIRNPNYFGTPGIPDRISYTPVPEVSARVIMLQTGEVDIATGLSPESVPPLEADPNIEVISKPSTMMVSFTHQMWKGAPYDNKLVRQAMMYAVDREAIVKTILGGYGVVPKGPFSPGVQAFAEFGGYEYNPEKAKELLAQAGYPNGFSTIALAPEGRYMKAREVSEAVQGYLAQVGINIELKMSEWATYVTEFQSTLVDRGMHMLGSSIPTAHWRIERIWGTQKMPDNDHLPPNTSQYSNPEVDRLLAEASQNFSLEERNKLYAQAEKLVWEDAPELWLFGQSQLAGVRKGFSGYKFYGNQDWRLDRVVKQ</sequence>
<evidence type="ECO:0000256" key="4">
    <source>
        <dbReference type="ARBA" id="ARBA00022729"/>
    </source>
</evidence>
<keyword evidence="4 5" id="KW-0732">Signal</keyword>
<dbReference type="GO" id="GO:1904680">
    <property type="term" value="F:peptide transmembrane transporter activity"/>
    <property type="evidence" value="ECO:0007669"/>
    <property type="project" value="TreeGrafter"/>
</dbReference>
<dbReference type="AlphaFoldDB" id="A0A8E1WBF4"/>
<keyword evidence="3" id="KW-0813">Transport</keyword>
<protein>
    <submittedName>
        <fullName evidence="7">Peptide/nickel transport system substrate-binding protein</fullName>
    </submittedName>
</protein>
<dbReference type="InterPro" id="IPR000914">
    <property type="entry name" value="SBP_5_dom"/>
</dbReference>
<comment type="subcellular location">
    <subcellularLocation>
        <location evidence="1">Periplasm</location>
    </subcellularLocation>
</comment>
<evidence type="ECO:0000259" key="6">
    <source>
        <dbReference type="Pfam" id="PF00496"/>
    </source>
</evidence>
<dbReference type="GO" id="GO:0015833">
    <property type="term" value="P:peptide transport"/>
    <property type="evidence" value="ECO:0007669"/>
    <property type="project" value="TreeGrafter"/>
</dbReference>
<dbReference type="EMBL" id="JACHGI010000001">
    <property type="protein sequence ID" value="MBB6464879.1"/>
    <property type="molecule type" value="Genomic_DNA"/>
</dbReference>
<evidence type="ECO:0000256" key="5">
    <source>
        <dbReference type="SAM" id="SignalP"/>
    </source>
</evidence>
<dbReference type="Gene3D" id="3.10.105.10">
    <property type="entry name" value="Dipeptide-binding Protein, Domain 3"/>
    <property type="match status" value="1"/>
</dbReference>
<name>A0A8E1WBF4_9HYPH</name>
<comment type="caution">
    <text evidence="7">The sequence shown here is derived from an EMBL/GenBank/DDBJ whole genome shotgun (WGS) entry which is preliminary data.</text>
</comment>
<dbReference type="Proteomes" id="UP000532373">
    <property type="component" value="Unassembled WGS sequence"/>
</dbReference>
<proteinExistence type="inferred from homology"/>
<reference evidence="7 8" key="1">
    <citation type="submission" date="2020-08" db="EMBL/GenBank/DDBJ databases">
        <title>Genomic Encyclopedia of Type Strains, Phase IV (KMG-IV): sequencing the most valuable type-strain genomes for metagenomic binning, comparative biology and taxonomic classification.</title>
        <authorList>
            <person name="Goeker M."/>
        </authorList>
    </citation>
    <scope>NUCLEOTIDE SEQUENCE [LARGE SCALE GENOMIC DNA]</scope>
    <source>
        <strain evidence="7 8">DSM 17454</strain>
    </source>
</reference>
<feature type="signal peptide" evidence="5">
    <location>
        <begin position="1"/>
        <end position="19"/>
    </location>
</feature>
<comment type="similarity">
    <text evidence="2">Belongs to the bacterial solute-binding protein 5 family.</text>
</comment>
<evidence type="ECO:0000313" key="8">
    <source>
        <dbReference type="Proteomes" id="UP000532373"/>
    </source>
</evidence>
<evidence type="ECO:0000256" key="2">
    <source>
        <dbReference type="ARBA" id="ARBA00005695"/>
    </source>
</evidence>
<accession>A0A8E1WBF4</accession>
<dbReference type="Pfam" id="PF00496">
    <property type="entry name" value="SBP_bac_5"/>
    <property type="match status" value="1"/>
</dbReference>
<dbReference type="InterPro" id="IPR023765">
    <property type="entry name" value="SBP_5_CS"/>
</dbReference>
<organism evidence="7 8">
    <name type="scientific">Aminobacter carboxidus</name>
    <dbReference type="NCBI Taxonomy" id="376165"/>
    <lineage>
        <taxon>Bacteria</taxon>
        <taxon>Pseudomonadati</taxon>
        <taxon>Pseudomonadota</taxon>
        <taxon>Alphaproteobacteria</taxon>
        <taxon>Hyphomicrobiales</taxon>
        <taxon>Phyllobacteriaceae</taxon>
        <taxon>Aminobacter</taxon>
    </lineage>
</organism>
<gene>
    <name evidence="7" type="ORF">HNQ96_000726</name>
</gene>
<dbReference type="Gene3D" id="3.90.76.10">
    <property type="entry name" value="Dipeptide-binding Protein, Domain 1"/>
    <property type="match status" value="1"/>
</dbReference>
<feature type="chain" id="PRO_5034185451" evidence="5">
    <location>
        <begin position="20"/>
        <end position="509"/>
    </location>
</feature>
<dbReference type="PANTHER" id="PTHR30290">
    <property type="entry name" value="PERIPLASMIC BINDING COMPONENT OF ABC TRANSPORTER"/>
    <property type="match status" value="1"/>
</dbReference>
<feature type="domain" description="Solute-binding protein family 5" evidence="6">
    <location>
        <begin position="68"/>
        <end position="421"/>
    </location>
</feature>
<dbReference type="InterPro" id="IPR030678">
    <property type="entry name" value="Peptide/Ni-bd"/>
</dbReference>
<evidence type="ECO:0000256" key="3">
    <source>
        <dbReference type="ARBA" id="ARBA00022448"/>
    </source>
</evidence>
<dbReference type="GO" id="GO:0043190">
    <property type="term" value="C:ATP-binding cassette (ABC) transporter complex"/>
    <property type="evidence" value="ECO:0007669"/>
    <property type="project" value="InterPro"/>
</dbReference>
<dbReference type="GO" id="GO:0030288">
    <property type="term" value="C:outer membrane-bounded periplasmic space"/>
    <property type="evidence" value="ECO:0007669"/>
    <property type="project" value="UniProtKB-ARBA"/>
</dbReference>